<evidence type="ECO:0000256" key="5">
    <source>
        <dbReference type="HAMAP-Rule" id="MF_00921"/>
    </source>
</evidence>
<dbReference type="EMBL" id="FOGV01000017">
    <property type="protein sequence ID" value="SES15563.1"/>
    <property type="molecule type" value="Genomic_DNA"/>
</dbReference>
<dbReference type="NCBIfam" id="NF003742">
    <property type="entry name" value="PRK05339.1"/>
    <property type="match status" value="1"/>
</dbReference>
<keyword evidence="7" id="KW-1185">Reference proteome</keyword>
<comment type="catalytic activity">
    <reaction evidence="5">
        <text>N(tele)-phospho-L-histidyl/O-phospho-L-threonyl-[pyruvate, phosphate dikinase] + phosphate + H(+) = N(tele)-phospho-L-histidyl/L-threonyl-[pyruvate, phosphate dikinase] + diphosphate</text>
        <dbReference type="Rhea" id="RHEA:43696"/>
        <dbReference type="Rhea" id="RHEA-COMP:10650"/>
        <dbReference type="Rhea" id="RHEA-COMP:10651"/>
        <dbReference type="ChEBI" id="CHEBI:15378"/>
        <dbReference type="ChEBI" id="CHEBI:30013"/>
        <dbReference type="ChEBI" id="CHEBI:33019"/>
        <dbReference type="ChEBI" id="CHEBI:43474"/>
        <dbReference type="ChEBI" id="CHEBI:61977"/>
        <dbReference type="ChEBI" id="CHEBI:83586"/>
        <dbReference type="EC" id="2.7.4.27"/>
    </reaction>
</comment>
<dbReference type="EC" id="2.7.4.27" evidence="5"/>
<keyword evidence="4 5" id="KW-0418">Kinase</keyword>
<protein>
    <recommendedName>
        <fullName evidence="5">Putative pyruvate, phosphate dikinase regulatory protein</fullName>
        <shortName evidence="5">PPDK regulatory protein</shortName>
        <ecNumber evidence="5">2.7.11.32</ecNumber>
        <ecNumber evidence="5">2.7.4.27</ecNumber>
    </recommendedName>
</protein>
<dbReference type="Pfam" id="PF03618">
    <property type="entry name" value="Kinase-PPPase"/>
    <property type="match status" value="1"/>
</dbReference>
<dbReference type="AlphaFoldDB" id="A0A1H9V2M8"/>
<name>A0A1H9V2M8_9BACI</name>
<organism evidence="6 7">
    <name type="scientific">Salisediminibacterium halotolerans</name>
    <dbReference type="NCBI Taxonomy" id="517425"/>
    <lineage>
        <taxon>Bacteria</taxon>
        <taxon>Bacillati</taxon>
        <taxon>Bacillota</taxon>
        <taxon>Bacilli</taxon>
        <taxon>Bacillales</taxon>
        <taxon>Bacillaceae</taxon>
        <taxon>Salisediminibacterium</taxon>
    </lineage>
</organism>
<dbReference type="STRING" id="1464123.SAMN05444126_11736"/>
<evidence type="ECO:0000313" key="7">
    <source>
        <dbReference type="Proteomes" id="UP000199318"/>
    </source>
</evidence>
<comment type="catalytic activity">
    <reaction evidence="5">
        <text>N(tele)-phospho-L-histidyl/L-threonyl-[pyruvate, phosphate dikinase] + ADP = N(tele)-phospho-L-histidyl/O-phospho-L-threonyl-[pyruvate, phosphate dikinase] + AMP + H(+)</text>
        <dbReference type="Rhea" id="RHEA:43692"/>
        <dbReference type="Rhea" id="RHEA-COMP:10650"/>
        <dbReference type="Rhea" id="RHEA-COMP:10651"/>
        <dbReference type="ChEBI" id="CHEBI:15378"/>
        <dbReference type="ChEBI" id="CHEBI:30013"/>
        <dbReference type="ChEBI" id="CHEBI:61977"/>
        <dbReference type="ChEBI" id="CHEBI:83586"/>
        <dbReference type="ChEBI" id="CHEBI:456215"/>
        <dbReference type="ChEBI" id="CHEBI:456216"/>
        <dbReference type="EC" id="2.7.11.32"/>
    </reaction>
</comment>
<comment type="function">
    <text evidence="5">Bifunctional serine/threonine kinase and phosphorylase involved in the regulation of the pyruvate, phosphate dikinase (PPDK) by catalyzing its phosphorylation/dephosphorylation.</text>
</comment>
<keyword evidence="1 5" id="KW-0723">Serine/threonine-protein kinase</keyword>
<dbReference type="GO" id="GO:0043531">
    <property type="term" value="F:ADP binding"/>
    <property type="evidence" value="ECO:0007669"/>
    <property type="project" value="UniProtKB-UniRule"/>
</dbReference>
<feature type="binding site" evidence="5">
    <location>
        <begin position="150"/>
        <end position="157"/>
    </location>
    <ligand>
        <name>ADP</name>
        <dbReference type="ChEBI" id="CHEBI:456216"/>
    </ligand>
</feature>
<dbReference type="GO" id="GO:0005524">
    <property type="term" value="F:ATP binding"/>
    <property type="evidence" value="ECO:0007669"/>
    <property type="project" value="InterPro"/>
</dbReference>
<dbReference type="OrthoDB" id="9782201at2"/>
<dbReference type="InterPro" id="IPR026565">
    <property type="entry name" value="PPDK_reg"/>
</dbReference>
<dbReference type="HAMAP" id="MF_00921">
    <property type="entry name" value="PDRP"/>
    <property type="match status" value="1"/>
</dbReference>
<evidence type="ECO:0000256" key="2">
    <source>
        <dbReference type="ARBA" id="ARBA00022679"/>
    </source>
</evidence>
<accession>A0A1H9V2M8</accession>
<evidence type="ECO:0000256" key="4">
    <source>
        <dbReference type="ARBA" id="ARBA00022777"/>
    </source>
</evidence>
<dbReference type="PANTHER" id="PTHR31756">
    <property type="entry name" value="PYRUVATE, PHOSPHATE DIKINASE REGULATORY PROTEIN 1, CHLOROPLASTIC"/>
    <property type="match status" value="1"/>
</dbReference>
<dbReference type="RefSeq" id="WP_093073387.1">
    <property type="nucleotide sequence ID" value="NZ_FOGV01000017.1"/>
</dbReference>
<comment type="similarity">
    <text evidence="5">Belongs to the pyruvate, phosphate/water dikinase regulatory protein family. PDRP subfamily.</text>
</comment>
<evidence type="ECO:0000256" key="3">
    <source>
        <dbReference type="ARBA" id="ARBA00022741"/>
    </source>
</evidence>
<reference evidence="7" key="1">
    <citation type="submission" date="2016-10" db="EMBL/GenBank/DDBJ databases">
        <authorList>
            <person name="de Groot N.N."/>
        </authorList>
    </citation>
    <scope>NUCLEOTIDE SEQUENCE [LARGE SCALE GENOMIC DNA]</scope>
    <source>
        <strain evidence="7">10nlg</strain>
    </source>
</reference>
<proteinExistence type="inferred from homology"/>
<comment type="caution">
    <text evidence="6">The sequence shown here is derived from an EMBL/GenBank/DDBJ whole genome shotgun (WGS) entry which is preliminary data.</text>
</comment>
<gene>
    <name evidence="6" type="ORF">SAMN05444126_11736</name>
</gene>
<keyword evidence="2 5" id="KW-0808">Transferase</keyword>
<dbReference type="Proteomes" id="UP000199318">
    <property type="component" value="Unassembled WGS sequence"/>
</dbReference>
<dbReference type="InterPro" id="IPR005177">
    <property type="entry name" value="Kinase-pyrophosphorylase"/>
</dbReference>
<dbReference type="GO" id="GO:0016776">
    <property type="term" value="F:phosphotransferase activity, phosphate group as acceptor"/>
    <property type="evidence" value="ECO:0007669"/>
    <property type="project" value="UniProtKB-UniRule"/>
</dbReference>
<dbReference type="GO" id="GO:0004674">
    <property type="term" value="F:protein serine/threonine kinase activity"/>
    <property type="evidence" value="ECO:0007669"/>
    <property type="project" value="UniProtKB-UniRule"/>
</dbReference>
<evidence type="ECO:0000256" key="1">
    <source>
        <dbReference type="ARBA" id="ARBA00022527"/>
    </source>
</evidence>
<dbReference type="PANTHER" id="PTHR31756:SF3">
    <property type="entry name" value="PYRUVATE, PHOSPHATE DIKINASE REGULATORY PROTEIN 1, CHLOROPLASTIC"/>
    <property type="match status" value="1"/>
</dbReference>
<dbReference type="EC" id="2.7.11.32" evidence="5"/>
<keyword evidence="3 5" id="KW-0547">Nucleotide-binding</keyword>
<evidence type="ECO:0000313" key="6">
    <source>
        <dbReference type="EMBL" id="SES15563.1"/>
    </source>
</evidence>
<sequence length="273" mass="30669">MNKTYHLFIVSDSVGETAHHLVQAVSGQFPQQQTVFHRYPYMKRLEEIDRVIAEAKDVPSLIVFTVIVPELKEYLLQQTEHYGIEAVDVMAPLMNSFGKVFDTSPKLEPGYIRRLGDDYFRRIAAIEFAVKYDDAQEMSGIHNADIVLAGVSRTSKTPLSMYLANKGYYAANIPIIPEVPPPKDIFSIPKEKMIGLMISPEKLLDIRRERLRALGLKQDSSYADRKRILAELDFAADVLNQIGCPVIDVSNKAVEETAQDLLERMTPTGGGIV</sequence>